<sequence length="98" mass="11609">MVYDPLCGLCELAKITQWLYEDDTIVVILCESCEVPMAVLRDHRVMVEESLKDSIRVRLVEAASEIFDSKEFFIDETMRQIPDHLHMHARPKSRPWWF</sequence>
<evidence type="ECO:0008006" key="3">
    <source>
        <dbReference type="Google" id="ProtNLM"/>
    </source>
</evidence>
<protein>
    <recommendedName>
        <fullName evidence="3">HIT domain-containing protein</fullName>
    </recommendedName>
</protein>
<reference evidence="2" key="1">
    <citation type="submission" date="2016-11" db="EMBL/GenBank/DDBJ databases">
        <authorList>
            <person name="Varghese N."/>
            <person name="Submissions S."/>
        </authorList>
    </citation>
    <scope>NUCLEOTIDE SEQUENCE [LARGE SCALE GENOMIC DNA]</scope>
    <source>
        <strain evidence="2">DSM 19514</strain>
    </source>
</reference>
<dbReference type="AlphaFoldDB" id="A0A1M4SDW0"/>
<proteinExistence type="predicted"/>
<dbReference type="EMBL" id="FQUL01000002">
    <property type="protein sequence ID" value="SHE30413.1"/>
    <property type="molecule type" value="Genomic_DNA"/>
</dbReference>
<evidence type="ECO:0000313" key="2">
    <source>
        <dbReference type="Proteomes" id="UP000184295"/>
    </source>
</evidence>
<dbReference type="Proteomes" id="UP000184295">
    <property type="component" value="Unassembled WGS sequence"/>
</dbReference>
<dbReference type="RefSeq" id="WP_072787918.1">
    <property type="nucleotide sequence ID" value="NZ_FQUL01000002.1"/>
</dbReference>
<dbReference type="OrthoDB" id="5244841at2"/>
<keyword evidence="2" id="KW-1185">Reference proteome</keyword>
<gene>
    <name evidence="1" type="ORF">SAMN02745225_00232</name>
</gene>
<accession>A0A1M4SDW0</accession>
<evidence type="ECO:0000313" key="1">
    <source>
        <dbReference type="EMBL" id="SHE30413.1"/>
    </source>
</evidence>
<organism evidence="1 2">
    <name type="scientific">Ferrithrix thermotolerans DSM 19514</name>
    <dbReference type="NCBI Taxonomy" id="1121881"/>
    <lineage>
        <taxon>Bacteria</taxon>
        <taxon>Bacillati</taxon>
        <taxon>Actinomycetota</taxon>
        <taxon>Acidimicrobiia</taxon>
        <taxon>Acidimicrobiales</taxon>
        <taxon>Acidimicrobiaceae</taxon>
        <taxon>Ferrithrix</taxon>
    </lineage>
</organism>
<dbReference type="STRING" id="1121881.SAMN02745225_00232"/>
<name>A0A1M4SDW0_9ACTN</name>